<evidence type="ECO:0000259" key="3">
    <source>
        <dbReference type="Pfam" id="PF00561"/>
    </source>
</evidence>
<reference evidence="4" key="1">
    <citation type="submission" date="2020-11" db="EMBL/GenBank/DDBJ databases">
        <authorList>
            <person name="Tran Van P."/>
        </authorList>
    </citation>
    <scope>NUCLEOTIDE SEQUENCE</scope>
</reference>
<dbReference type="Pfam" id="PF00561">
    <property type="entry name" value="Abhydrolase_1"/>
    <property type="match status" value="1"/>
</dbReference>
<organism evidence="4">
    <name type="scientific">Timema poppense</name>
    <name type="common">Walking stick</name>
    <dbReference type="NCBI Taxonomy" id="170557"/>
    <lineage>
        <taxon>Eukaryota</taxon>
        <taxon>Metazoa</taxon>
        <taxon>Ecdysozoa</taxon>
        <taxon>Arthropoda</taxon>
        <taxon>Hexapoda</taxon>
        <taxon>Insecta</taxon>
        <taxon>Pterygota</taxon>
        <taxon>Neoptera</taxon>
        <taxon>Polyneoptera</taxon>
        <taxon>Phasmatodea</taxon>
        <taxon>Timematodea</taxon>
        <taxon>Timematoidea</taxon>
        <taxon>Timematidae</taxon>
        <taxon>Timema</taxon>
    </lineage>
</organism>
<dbReference type="GO" id="GO:0016042">
    <property type="term" value="P:lipid catabolic process"/>
    <property type="evidence" value="ECO:0007669"/>
    <property type="project" value="UniProtKB-KW"/>
</dbReference>
<dbReference type="InterPro" id="IPR029058">
    <property type="entry name" value="AB_hydrolase_fold"/>
</dbReference>
<evidence type="ECO:0000313" key="4">
    <source>
        <dbReference type="EMBL" id="CAD7415085.1"/>
    </source>
</evidence>
<dbReference type="SUPFAM" id="SSF53474">
    <property type="entry name" value="alpha/beta-Hydrolases"/>
    <property type="match status" value="1"/>
</dbReference>
<name>A0A7R9DHY3_TIMPO</name>
<gene>
    <name evidence="4" type="ORF">TPSB3V08_LOCUS10099</name>
</gene>
<protein>
    <recommendedName>
        <fullName evidence="3">AB hydrolase-1 domain-containing protein</fullName>
    </recommendedName>
</protein>
<evidence type="ECO:0000256" key="1">
    <source>
        <dbReference type="ARBA" id="ARBA00022963"/>
    </source>
</evidence>
<sequence>MNFSFHEIGYYDLPAVIDYILQITEEEKLYYVGHSMGTTSCFVLCSTRPEYNQKLASIISIAPVVFLANTKSPLARRVGQKLARLKAWSNKYSVYEYPARKNKFACQRNGRTAASLFENNFLFIAAGYKQSDIDQVLGFDNCHVPPTVY</sequence>
<dbReference type="AlphaFoldDB" id="A0A7R9DHY3"/>
<dbReference type="InterPro" id="IPR000073">
    <property type="entry name" value="AB_hydrolase_1"/>
</dbReference>
<feature type="domain" description="AB hydrolase-1" evidence="3">
    <location>
        <begin position="10"/>
        <end position="90"/>
    </location>
</feature>
<keyword evidence="1" id="KW-0442">Lipid degradation</keyword>
<proteinExistence type="predicted"/>
<dbReference type="PANTHER" id="PTHR11005">
    <property type="entry name" value="LYSOSOMAL ACID LIPASE-RELATED"/>
    <property type="match status" value="1"/>
</dbReference>
<accession>A0A7R9DHY3</accession>
<evidence type="ECO:0000256" key="2">
    <source>
        <dbReference type="ARBA" id="ARBA00023098"/>
    </source>
</evidence>
<dbReference type="EMBL" id="OD008725">
    <property type="protein sequence ID" value="CAD7415085.1"/>
    <property type="molecule type" value="Genomic_DNA"/>
</dbReference>
<keyword evidence="2" id="KW-0443">Lipid metabolism</keyword>
<dbReference type="Gene3D" id="3.40.50.1820">
    <property type="entry name" value="alpha/beta hydrolase"/>
    <property type="match status" value="1"/>
</dbReference>